<proteinExistence type="inferred from homology"/>
<evidence type="ECO:0000313" key="4">
    <source>
        <dbReference type="Proteomes" id="UP000192343"/>
    </source>
</evidence>
<keyword evidence="2" id="KW-1133">Transmembrane helix</keyword>
<feature type="transmembrane region" description="Helical" evidence="2">
    <location>
        <begin position="6"/>
        <end position="23"/>
    </location>
</feature>
<accession>A0A1Y1S3D9</accession>
<organism evidence="3 4">
    <name type="scientific">Marispirochaeta aestuarii</name>
    <dbReference type="NCBI Taxonomy" id="1963862"/>
    <lineage>
        <taxon>Bacteria</taxon>
        <taxon>Pseudomonadati</taxon>
        <taxon>Spirochaetota</taxon>
        <taxon>Spirochaetia</taxon>
        <taxon>Spirochaetales</taxon>
        <taxon>Spirochaetaceae</taxon>
        <taxon>Marispirochaeta</taxon>
    </lineage>
</organism>
<dbReference type="Gene3D" id="3.30.420.40">
    <property type="match status" value="2"/>
</dbReference>
<dbReference type="STRING" id="1963862.B4O97_01750"/>
<name>A0A1Y1S3D9_9SPIO</name>
<dbReference type="PROSITE" id="PS01125">
    <property type="entry name" value="ROK"/>
    <property type="match status" value="1"/>
</dbReference>
<reference evidence="3 4" key="1">
    <citation type="submission" date="2017-03" db="EMBL/GenBank/DDBJ databases">
        <title>Draft Genome sequence of Marispirochaeta sp. strain JC444.</title>
        <authorList>
            <person name="Shivani Y."/>
            <person name="Subhash Y."/>
            <person name="Sasikala C."/>
            <person name="Ramana C."/>
        </authorList>
    </citation>
    <scope>NUCLEOTIDE SEQUENCE [LARGE SCALE GENOMIC DNA]</scope>
    <source>
        <strain evidence="3 4">JC444</strain>
    </source>
</reference>
<feature type="transmembrane region" description="Helical" evidence="2">
    <location>
        <begin position="105"/>
        <end position="125"/>
    </location>
</feature>
<dbReference type="GO" id="GO:0003700">
    <property type="term" value="F:DNA-binding transcription factor activity"/>
    <property type="evidence" value="ECO:0007669"/>
    <property type="project" value="InterPro"/>
</dbReference>
<dbReference type="AlphaFoldDB" id="A0A1Y1S3D9"/>
<evidence type="ECO:0000256" key="1">
    <source>
        <dbReference type="ARBA" id="ARBA00006479"/>
    </source>
</evidence>
<dbReference type="PANTHER" id="PTHR18964">
    <property type="entry name" value="ROK (REPRESSOR, ORF, KINASE) FAMILY"/>
    <property type="match status" value="1"/>
</dbReference>
<dbReference type="InterPro" id="IPR036388">
    <property type="entry name" value="WH-like_DNA-bd_sf"/>
</dbReference>
<dbReference type="Proteomes" id="UP000192343">
    <property type="component" value="Unassembled WGS sequence"/>
</dbReference>
<evidence type="ECO:0000313" key="3">
    <source>
        <dbReference type="EMBL" id="ORC37750.1"/>
    </source>
</evidence>
<dbReference type="InterPro" id="IPR000600">
    <property type="entry name" value="ROK"/>
</dbReference>
<dbReference type="SUPFAM" id="SSF46785">
    <property type="entry name" value="Winged helix' DNA-binding domain"/>
    <property type="match status" value="1"/>
</dbReference>
<protein>
    <submittedName>
        <fullName evidence="3">Uncharacterized protein</fullName>
    </submittedName>
</protein>
<dbReference type="Pfam" id="PF13412">
    <property type="entry name" value="HTH_24"/>
    <property type="match status" value="1"/>
</dbReference>
<dbReference type="EMBL" id="MWQY01000002">
    <property type="protein sequence ID" value="ORC37750.1"/>
    <property type="molecule type" value="Genomic_DNA"/>
</dbReference>
<comment type="similarity">
    <text evidence="1">Belongs to the ROK (NagC/XylR) family.</text>
</comment>
<dbReference type="Pfam" id="PF00480">
    <property type="entry name" value="ROK"/>
    <property type="match status" value="1"/>
</dbReference>
<comment type="caution">
    <text evidence="3">The sequence shown here is derived from an EMBL/GenBank/DDBJ whole genome shotgun (WGS) entry which is preliminary data.</text>
</comment>
<evidence type="ECO:0000256" key="2">
    <source>
        <dbReference type="SAM" id="Phobius"/>
    </source>
</evidence>
<keyword evidence="2" id="KW-0812">Transmembrane</keyword>
<keyword evidence="2" id="KW-0472">Membrane</keyword>
<dbReference type="InterPro" id="IPR043129">
    <property type="entry name" value="ATPase_NBD"/>
</dbReference>
<sequence>MSTFMFYYSTYLFGYRLLIFFRGRNMIQTQMNHKELITPNTTAQIYNIIRSNGEINRMDITRLSGVSKSTISLQINKLIKLGLIEEKTPPDSSQRKLKLQIRGDLGFVAGVFLGITKLSIIIFNLDLRIECEKVHYFDSISDPEECNRQIIQQLKDLCRDNGIERLWGIGIGFPFPVNFRDGKPDSPPNVPLWHDYPLRRIYEKEFGCPVLIDNDVNVMALGEGHKGCTTEESDFLFVKVGTGIGAGLIVDGKIYRGAKGCAGDIGHIEVDGSNVRCHCGNKGCLEAVAGGKALAARATEIAAKNESPYLKELLTRNQQLSAMDINNGAIAGDLSCIQLIKEAGTVIGSVLAKLVSFFNPSSIVIGGGLSAFGNLFVGAMREAVIRRSLHLATFELNVCISELKDKSGPTGAGTLIIDHIFSSQEFTSTIKRNLRAG</sequence>
<keyword evidence="4" id="KW-1185">Reference proteome</keyword>
<dbReference type="InterPro" id="IPR036390">
    <property type="entry name" value="WH_DNA-bd_sf"/>
</dbReference>
<gene>
    <name evidence="3" type="ORF">B4O97_01750</name>
</gene>
<dbReference type="InterPro" id="IPR049874">
    <property type="entry name" value="ROK_cs"/>
</dbReference>
<dbReference type="Gene3D" id="1.10.10.10">
    <property type="entry name" value="Winged helix-like DNA-binding domain superfamily/Winged helix DNA-binding domain"/>
    <property type="match status" value="1"/>
</dbReference>
<dbReference type="SUPFAM" id="SSF53067">
    <property type="entry name" value="Actin-like ATPase domain"/>
    <property type="match status" value="1"/>
</dbReference>
<dbReference type="PANTHER" id="PTHR18964:SF173">
    <property type="entry name" value="GLUCOKINASE"/>
    <property type="match status" value="1"/>
</dbReference>